<dbReference type="GO" id="GO:0003924">
    <property type="term" value="F:GTPase activity"/>
    <property type="evidence" value="ECO:0007669"/>
    <property type="project" value="InterPro"/>
</dbReference>
<evidence type="ECO:0000256" key="6">
    <source>
        <dbReference type="ARBA" id="ARBA00023134"/>
    </source>
</evidence>
<keyword evidence="4" id="KW-0547">Nucleotide-binding</keyword>
<protein>
    <recommendedName>
        <fullName evidence="2">Selenocysteine-specific elongation factor</fullName>
    </recommendedName>
    <alternativeName>
        <fullName evidence="8">SelB translation factor</fullName>
    </alternativeName>
</protein>
<evidence type="ECO:0000256" key="1">
    <source>
        <dbReference type="ARBA" id="ARBA00004496"/>
    </source>
</evidence>
<dbReference type="RefSeq" id="WP_281818095.1">
    <property type="nucleotide sequence ID" value="NZ_BRLB01000015.1"/>
</dbReference>
<comment type="function">
    <text evidence="7">Translation factor necessary for the incorporation of selenocysteine into proteins. It probably replaces EF-Tu for the insertion of selenocysteine directed by the UGA codon. SelB binds GTP and GDP.</text>
</comment>
<dbReference type="PROSITE" id="PS51722">
    <property type="entry name" value="G_TR_2"/>
    <property type="match status" value="1"/>
</dbReference>
<dbReference type="InterPro" id="IPR004535">
    <property type="entry name" value="Transl_elong_SelB"/>
</dbReference>
<dbReference type="GO" id="GO:0005525">
    <property type="term" value="F:GTP binding"/>
    <property type="evidence" value="ECO:0007669"/>
    <property type="project" value="UniProtKB-KW"/>
</dbReference>
<dbReference type="Pfam" id="PF03144">
    <property type="entry name" value="GTP_EFTU_D2"/>
    <property type="match status" value="1"/>
</dbReference>
<evidence type="ECO:0000256" key="2">
    <source>
        <dbReference type="ARBA" id="ARBA00015953"/>
    </source>
</evidence>
<dbReference type="Pfam" id="PF09107">
    <property type="entry name" value="WHD_3rd_SelB"/>
    <property type="match status" value="1"/>
</dbReference>
<comment type="caution">
    <text evidence="10">The sequence shown here is derived from an EMBL/GenBank/DDBJ whole genome shotgun (WGS) entry which is preliminary data.</text>
</comment>
<dbReference type="Pfam" id="PF00009">
    <property type="entry name" value="GTP_EFTU"/>
    <property type="match status" value="1"/>
</dbReference>
<dbReference type="SUPFAM" id="SSF50465">
    <property type="entry name" value="EF-Tu/eEF-1alpha/eIF2-gamma C-terminal domain"/>
    <property type="match status" value="1"/>
</dbReference>
<dbReference type="InterPro" id="IPR009000">
    <property type="entry name" value="Transl_B-barrel_sf"/>
</dbReference>
<dbReference type="NCBIfam" id="TIGR00231">
    <property type="entry name" value="small_GTP"/>
    <property type="match status" value="1"/>
</dbReference>
<dbReference type="InterPro" id="IPR015191">
    <property type="entry name" value="SelB_WHD4"/>
</dbReference>
<dbReference type="Pfam" id="PF25461">
    <property type="entry name" value="Beta-barrel_SelB"/>
    <property type="match status" value="1"/>
</dbReference>
<evidence type="ECO:0000256" key="8">
    <source>
        <dbReference type="ARBA" id="ARBA00031615"/>
    </source>
</evidence>
<dbReference type="CDD" id="cd04171">
    <property type="entry name" value="SelB"/>
    <property type="match status" value="1"/>
</dbReference>
<dbReference type="EMBL" id="BRLB01000015">
    <property type="protein sequence ID" value="GKX31239.1"/>
    <property type="molecule type" value="Genomic_DNA"/>
</dbReference>
<gene>
    <name evidence="10" type="ORF">SH1V18_37190</name>
</gene>
<proteinExistence type="predicted"/>
<dbReference type="Gene3D" id="1.10.10.2770">
    <property type="match status" value="1"/>
</dbReference>
<evidence type="ECO:0000313" key="11">
    <source>
        <dbReference type="Proteomes" id="UP001144256"/>
    </source>
</evidence>
<dbReference type="InterPro" id="IPR031157">
    <property type="entry name" value="G_TR_CS"/>
</dbReference>
<evidence type="ECO:0000313" key="10">
    <source>
        <dbReference type="EMBL" id="GKX31239.1"/>
    </source>
</evidence>
<keyword evidence="3" id="KW-0963">Cytoplasm</keyword>
<accession>A0A9W5YG08</accession>
<dbReference type="InterPro" id="IPR027417">
    <property type="entry name" value="P-loop_NTPase"/>
</dbReference>
<feature type="domain" description="Tr-type G" evidence="9">
    <location>
        <begin position="1"/>
        <end position="176"/>
    </location>
</feature>
<dbReference type="Gene3D" id="1.10.10.10">
    <property type="entry name" value="Winged helix-like DNA-binding domain superfamily/Winged helix DNA-binding domain"/>
    <property type="match status" value="1"/>
</dbReference>
<dbReference type="AlphaFoldDB" id="A0A9W5YG08"/>
<dbReference type="InterPro" id="IPR004161">
    <property type="entry name" value="EFTu-like_2"/>
</dbReference>
<sequence>MDHLIIGTAGHVDHGKTELVKALTGYDTDRLKEEKRRGMTIELGFAPFMIDGKTFSIVDVPGHEKLVKTMVAGATGMDMALLIIAADEGIMPQTIEHVNILNVLDISNVIIVITKIDLVDELKLRDVIEDVKEYIAQTLSMNTPICPVSSKLNLGMDKLKNMISDLSEKIIIDRNQELFRMPIDRVFTIKGHGTVVTGTITGGKINKDSLVEILPDKTISKVRTIQVHGSDREKAYAGQRCAINLSRVDKSSINRGDVIGKPNELLPTLTIDTAIYNLSENDEIKHNQKVRINIGTTEVIGKLKMLQRNILSKNEKSYARIRLEKPIIAVFEDKFIIRSLSPVITLGGGKVLSHKPTRLPKDKNEALEYFTLLDEGNTEKIILYLLENNFKIFTIDNIFKELYIQRQAIFQSLTQLLKQQLVIKLSNKYYISQKTYLSLKNRIISAIKDYYKNNIYSIAINKETLRTKEFPKWASIEFDTLVKLYAKNNIINIIDDQISINDQSRITNISNNPQINELEKLILKSNLQGLNITKYQDTQLLRALNNQLPNLISFLLRTGKIVQLNTTTYIHKTHYDKLINLINNLFLQYDKITVQQVRDLLQIGRKQTIILLEYLDQKGLTKRINNHRILIT</sequence>
<dbReference type="NCBIfam" id="TIGR00475">
    <property type="entry name" value="selB"/>
    <property type="match status" value="1"/>
</dbReference>
<keyword evidence="6" id="KW-0342">GTP-binding</keyword>
<dbReference type="InterPro" id="IPR036388">
    <property type="entry name" value="WH-like_DNA-bd_sf"/>
</dbReference>
<dbReference type="InterPro" id="IPR057335">
    <property type="entry name" value="Beta-barrel_SelB"/>
</dbReference>
<dbReference type="GO" id="GO:0003746">
    <property type="term" value="F:translation elongation factor activity"/>
    <property type="evidence" value="ECO:0007669"/>
    <property type="project" value="InterPro"/>
</dbReference>
<dbReference type="SUPFAM" id="SSF46785">
    <property type="entry name" value="Winged helix' DNA-binding domain"/>
    <property type="match status" value="1"/>
</dbReference>
<reference evidence="10" key="1">
    <citation type="submission" date="2022-06" db="EMBL/GenBank/DDBJ databases">
        <title>Vallitalea longa sp. nov., an anaerobic bacterium isolated from marine sediment.</title>
        <authorList>
            <person name="Hirano S."/>
            <person name="Terahara T."/>
            <person name="Mori K."/>
            <person name="Hamada M."/>
            <person name="Matsumoto R."/>
            <person name="Kobayashi T."/>
        </authorList>
    </citation>
    <scope>NUCLEOTIDE SEQUENCE</scope>
    <source>
        <strain evidence="10">SH18-1</strain>
    </source>
</reference>
<dbReference type="GO" id="GO:0001514">
    <property type="term" value="P:selenocysteine incorporation"/>
    <property type="evidence" value="ECO:0007669"/>
    <property type="project" value="InterPro"/>
</dbReference>
<dbReference type="SUPFAM" id="SSF50447">
    <property type="entry name" value="Translation proteins"/>
    <property type="match status" value="1"/>
</dbReference>
<organism evidence="10 11">
    <name type="scientific">Vallitalea longa</name>
    <dbReference type="NCBI Taxonomy" id="2936439"/>
    <lineage>
        <taxon>Bacteria</taxon>
        <taxon>Bacillati</taxon>
        <taxon>Bacillota</taxon>
        <taxon>Clostridia</taxon>
        <taxon>Lachnospirales</taxon>
        <taxon>Vallitaleaceae</taxon>
        <taxon>Vallitalea</taxon>
    </lineage>
</organism>
<dbReference type="CDD" id="cd03696">
    <property type="entry name" value="SelB_II"/>
    <property type="match status" value="1"/>
</dbReference>
<dbReference type="InterPro" id="IPR050055">
    <property type="entry name" value="EF-Tu_GTPase"/>
</dbReference>
<dbReference type="Gene3D" id="2.40.30.10">
    <property type="entry name" value="Translation factors"/>
    <property type="match status" value="1"/>
</dbReference>
<dbReference type="GO" id="GO:0003723">
    <property type="term" value="F:RNA binding"/>
    <property type="evidence" value="ECO:0007669"/>
    <property type="project" value="InterPro"/>
</dbReference>
<dbReference type="SUPFAM" id="SSF52540">
    <property type="entry name" value="P-loop containing nucleoside triphosphate hydrolases"/>
    <property type="match status" value="1"/>
</dbReference>
<keyword evidence="5" id="KW-0648">Protein biosynthesis</keyword>
<dbReference type="CDD" id="cd15491">
    <property type="entry name" value="selB_III"/>
    <property type="match status" value="1"/>
</dbReference>
<evidence type="ECO:0000256" key="7">
    <source>
        <dbReference type="ARBA" id="ARBA00025526"/>
    </source>
</evidence>
<dbReference type="PROSITE" id="PS00301">
    <property type="entry name" value="G_TR_1"/>
    <property type="match status" value="1"/>
</dbReference>
<dbReference type="InterPro" id="IPR009001">
    <property type="entry name" value="Transl_elong_EF1A/Init_IF2_C"/>
</dbReference>
<dbReference type="PANTHER" id="PTHR43721">
    <property type="entry name" value="ELONGATION FACTOR TU-RELATED"/>
    <property type="match status" value="1"/>
</dbReference>
<dbReference type="GO" id="GO:0005737">
    <property type="term" value="C:cytoplasm"/>
    <property type="evidence" value="ECO:0007669"/>
    <property type="project" value="UniProtKB-SubCell"/>
</dbReference>
<comment type="subcellular location">
    <subcellularLocation>
        <location evidence="1">Cytoplasm</location>
    </subcellularLocation>
</comment>
<evidence type="ECO:0000259" key="9">
    <source>
        <dbReference type="PROSITE" id="PS51722"/>
    </source>
</evidence>
<dbReference type="InterPro" id="IPR000795">
    <property type="entry name" value="T_Tr_GTP-bd_dom"/>
</dbReference>
<keyword evidence="11" id="KW-1185">Reference proteome</keyword>
<evidence type="ECO:0000256" key="3">
    <source>
        <dbReference type="ARBA" id="ARBA00022490"/>
    </source>
</evidence>
<dbReference type="PRINTS" id="PR00315">
    <property type="entry name" value="ELONGATNFCT"/>
</dbReference>
<dbReference type="PANTHER" id="PTHR43721:SF11">
    <property type="entry name" value="SELENOCYSTEINE-SPECIFIC ELONGATION FACTOR"/>
    <property type="match status" value="1"/>
</dbReference>
<dbReference type="Proteomes" id="UP001144256">
    <property type="component" value="Unassembled WGS sequence"/>
</dbReference>
<evidence type="ECO:0000256" key="4">
    <source>
        <dbReference type="ARBA" id="ARBA00022741"/>
    </source>
</evidence>
<evidence type="ECO:0000256" key="5">
    <source>
        <dbReference type="ARBA" id="ARBA00022917"/>
    </source>
</evidence>
<dbReference type="InterPro" id="IPR036390">
    <property type="entry name" value="WH_DNA-bd_sf"/>
</dbReference>
<dbReference type="InterPro" id="IPR005225">
    <property type="entry name" value="Small_GTP-bd"/>
</dbReference>
<dbReference type="Gene3D" id="3.40.50.300">
    <property type="entry name" value="P-loop containing nucleotide triphosphate hydrolases"/>
    <property type="match status" value="1"/>
</dbReference>
<name>A0A9W5YG08_9FIRM</name>